<evidence type="ECO:0000313" key="2">
    <source>
        <dbReference type="EMBL" id="TXG60140.1"/>
    </source>
</evidence>
<proteinExistence type="predicted"/>
<keyword evidence="3" id="KW-1185">Reference proteome</keyword>
<protein>
    <submittedName>
        <fullName evidence="2">Uncharacterized protein</fullName>
    </submittedName>
</protein>
<dbReference type="PANTHER" id="PTHR33868:SF10">
    <property type="entry name" value="OS08G0483100 PROTEIN"/>
    <property type="match status" value="1"/>
</dbReference>
<dbReference type="Proteomes" id="UP000323000">
    <property type="component" value="Chromosome 6"/>
</dbReference>
<evidence type="ECO:0000313" key="3">
    <source>
        <dbReference type="Proteomes" id="UP000323000"/>
    </source>
</evidence>
<gene>
    <name evidence="2" type="ORF">EZV62_014713</name>
</gene>
<comment type="caution">
    <text evidence="2">The sequence shown here is derived from an EMBL/GenBank/DDBJ whole genome shotgun (WGS) entry which is preliminary data.</text>
</comment>
<dbReference type="EMBL" id="VAHF01000006">
    <property type="protein sequence ID" value="TXG60140.1"/>
    <property type="molecule type" value="Genomic_DNA"/>
</dbReference>
<dbReference type="PANTHER" id="PTHR33868">
    <property type="entry name" value="EXPRESSED PROTEIN"/>
    <property type="match status" value="1"/>
</dbReference>
<name>A0A5C7HT00_9ROSI</name>
<evidence type="ECO:0000256" key="1">
    <source>
        <dbReference type="SAM" id="Coils"/>
    </source>
</evidence>
<sequence length="201" mass="23236">MMMMTNWESSNNQKLNSKGVKNENDLLMGHLLYSQKSGMELMQNCDLPPPLKVFTGSDKRVISSMNRVFGQVGAEEDHDNWEFDGESDGKLELLKALRLSQTRAREAEKRATNLTKERDCLSKAILDDSLRLLAYRQCVKLLEVQVSMLQWQRQELEEEHMCYDCDDDDIDNGVECKFCKGQVIYTYIYIIIILDNPVIIL</sequence>
<reference evidence="3" key="1">
    <citation type="journal article" date="2019" name="Gigascience">
        <title>De novo genome assembly of the endangered Acer yangbiense, a plant species with extremely small populations endemic to Yunnan Province, China.</title>
        <authorList>
            <person name="Yang J."/>
            <person name="Wariss H.M."/>
            <person name="Tao L."/>
            <person name="Zhang R."/>
            <person name="Yun Q."/>
            <person name="Hollingsworth P."/>
            <person name="Dao Z."/>
            <person name="Luo G."/>
            <person name="Guo H."/>
            <person name="Ma Y."/>
            <person name="Sun W."/>
        </authorList>
    </citation>
    <scope>NUCLEOTIDE SEQUENCE [LARGE SCALE GENOMIC DNA]</scope>
    <source>
        <strain evidence="3">cv. Malutang</strain>
    </source>
</reference>
<keyword evidence="1" id="KW-0175">Coiled coil</keyword>
<feature type="coiled-coil region" evidence="1">
    <location>
        <begin position="97"/>
        <end position="159"/>
    </location>
</feature>
<dbReference type="AlphaFoldDB" id="A0A5C7HT00"/>
<accession>A0A5C7HT00</accession>
<organism evidence="2 3">
    <name type="scientific">Acer yangbiense</name>
    <dbReference type="NCBI Taxonomy" id="1000413"/>
    <lineage>
        <taxon>Eukaryota</taxon>
        <taxon>Viridiplantae</taxon>
        <taxon>Streptophyta</taxon>
        <taxon>Embryophyta</taxon>
        <taxon>Tracheophyta</taxon>
        <taxon>Spermatophyta</taxon>
        <taxon>Magnoliopsida</taxon>
        <taxon>eudicotyledons</taxon>
        <taxon>Gunneridae</taxon>
        <taxon>Pentapetalae</taxon>
        <taxon>rosids</taxon>
        <taxon>malvids</taxon>
        <taxon>Sapindales</taxon>
        <taxon>Sapindaceae</taxon>
        <taxon>Hippocastanoideae</taxon>
        <taxon>Acereae</taxon>
        <taxon>Acer</taxon>
    </lineage>
</organism>
<dbReference type="OrthoDB" id="1673621at2759"/>